<keyword evidence="3" id="KW-1185">Reference proteome</keyword>
<evidence type="ECO:0000256" key="1">
    <source>
        <dbReference type="SAM" id="MobiDB-lite"/>
    </source>
</evidence>
<organism evidence="2 3">
    <name type="scientific">Jannaschia helgolandensis</name>
    <dbReference type="NCBI Taxonomy" id="188906"/>
    <lineage>
        <taxon>Bacteria</taxon>
        <taxon>Pseudomonadati</taxon>
        <taxon>Pseudomonadota</taxon>
        <taxon>Alphaproteobacteria</taxon>
        <taxon>Rhodobacterales</taxon>
        <taxon>Roseobacteraceae</taxon>
        <taxon>Jannaschia</taxon>
    </lineage>
</organism>
<dbReference type="STRING" id="188906.SAMN04488526_1005"/>
<reference evidence="2 3" key="1">
    <citation type="submission" date="2016-10" db="EMBL/GenBank/DDBJ databases">
        <authorList>
            <person name="de Groot N.N."/>
        </authorList>
    </citation>
    <scope>NUCLEOTIDE SEQUENCE [LARGE SCALE GENOMIC DNA]</scope>
    <source>
        <strain evidence="2 3">DSM 14858</strain>
    </source>
</reference>
<dbReference type="OrthoDB" id="9853972at2"/>
<feature type="compositionally biased region" description="Basic and acidic residues" evidence="1">
    <location>
        <begin position="67"/>
        <end position="80"/>
    </location>
</feature>
<sequence length="125" mass="13244">MSQTHSFNAATIGLILGLCLTKTAGAEPLYLGEEEYSTDDRSVMAAIIEHCVGLQADAEKAEATRVFGVERDEEDRRETDIGPASSSVEKLGISVDQLASGDEDGEAPDFSQVTAEQCSAAGIIY</sequence>
<evidence type="ECO:0000313" key="2">
    <source>
        <dbReference type="EMBL" id="SEK60428.1"/>
    </source>
</evidence>
<dbReference type="EMBL" id="FNZQ01000001">
    <property type="protein sequence ID" value="SEK60428.1"/>
    <property type="molecule type" value="Genomic_DNA"/>
</dbReference>
<proteinExistence type="predicted"/>
<dbReference type="AlphaFoldDB" id="A0A1H7ID92"/>
<feature type="region of interest" description="Disordered" evidence="1">
    <location>
        <begin position="67"/>
        <end position="88"/>
    </location>
</feature>
<evidence type="ECO:0000313" key="3">
    <source>
        <dbReference type="Proteomes" id="UP000199283"/>
    </source>
</evidence>
<gene>
    <name evidence="2" type="ORF">SAMN04488526_1005</name>
</gene>
<dbReference type="Proteomes" id="UP000199283">
    <property type="component" value="Unassembled WGS sequence"/>
</dbReference>
<accession>A0A1H7ID92</accession>
<protein>
    <submittedName>
        <fullName evidence="2">Uncharacterized protein</fullName>
    </submittedName>
</protein>
<dbReference type="RefSeq" id="WP_092760299.1">
    <property type="nucleotide sequence ID" value="NZ_FNZQ01000001.1"/>
</dbReference>
<name>A0A1H7ID92_9RHOB</name>